<feature type="region of interest" description="Disordered" evidence="1">
    <location>
        <begin position="139"/>
        <end position="158"/>
    </location>
</feature>
<reference evidence="3 4" key="1">
    <citation type="submission" date="2024-03" db="EMBL/GenBank/DDBJ databases">
        <authorList>
            <person name="Brejova B."/>
        </authorList>
    </citation>
    <scope>NUCLEOTIDE SEQUENCE [LARGE SCALE GENOMIC DNA]</scope>
    <source>
        <strain evidence="3 4">CBS 14171</strain>
    </source>
</reference>
<dbReference type="Proteomes" id="UP001497383">
    <property type="component" value="Chromosome 3"/>
</dbReference>
<name>A0ABP0ZMJ0_9ASCO</name>
<dbReference type="EMBL" id="OZ022407">
    <property type="protein sequence ID" value="CAK9438572.1"/>
    <property type="molecule type" value="Genomic_DNA"/>
</dbReference>
<evidence type="ECO:0000313" key="4">
    <source>
        <dbReference type="Proteomes" id="UP001497383"/>
    </source>
</evidence>
<gene>
    <name evidence="3" type="ORF">LODBEIA_P27960</name>
</gene>
<sequence length="158" mass="17762">MNGDPITGVEAWNDLSSPEPELSLIESDTQVRSRSANDLNMESSITSEFPVLSTHEQNGGPQLSKSSQSSSKTWAKWQECILKTLVFIGYAITTILFYIIIYLHYFVVKLSYDEETAMNLLDGVFRAQEKAIDNFHKKRSTGPHAAVVGDDNHPPHYR</sequence>
<feature type="transmembrane region" description="Helical" evidence="2">
    <location>
        <begin position="80"/>
        <end position="105"/>
    </location>
</feature>
<organism evidence="3 4">
    <name type="scientific">Lodderomyces beijingensis</name>
    <dbReference type="NCBI Taxonomy" id="1775926"/>
    <lineage>
        <taxon>Eukaryota</taxon>
        <taxon>Fungi</taxon>
        <taxon>Dikarya</taxon>
        <taxon>Ascomycota</taxon>
        <taxon>Saccharomycotina</taxon>
        <taxon>Pichiomycetes</taxon>
        <taxon>Debaryomycetaceae</taxon>
        <taxon>Candida/Lodderomyces clade</taxon>
        <taxon>Lodderomyces</taxon>
    </lineage>
</organism>
<keyword evidence="4" id="KW-1185">Reference proteome</keyword>
<protein>
    <submittedName>
        <fullName evidence="3">Uncharacterized protein</fullName>
    </submittedName>
</protein>
<proteinExistence type="predicted"/>
<keyword evidence="2" id="KW-0812">Transmembrane</keyword>
<accession>A0ABP0ZMJ0</accession>
<dbReference type="RefSeq" id="XP_066829734.1">
    <property type="nucleotide sequence ID" value="XM_066972834.1"/>
</dbReference>
<evidence type="ECO:0000313" key="3">
    <source>
        <dbReference type="EMBL" id="CAK9438572.1"/>
    </source>
</evidence>
<keyword evidence="2" id="KW-1133">Transmembrane helix</keyword>
<evidence type="ECO:0000256" key="2">
    <source>
        <dbReference type="SAM" id="Phobius"/>
    </source>
</evidence>
<evidence type="ECO:0000256" key="1">
    <source>
        <dbReference type="SAM" id="MobiDB-lite"/>
    </source>
</evidence>
<keyword evidence="2" id="KW-0472">Membrane</keyword>
<dbReference type="GeneID" id="92207992"/>